<dbReference type="FunFam" id="3.20.20.70:FF:000016">
    <property type="entry name" value="Triosephosphate isomerase"/>
    <property type="match status" value="1"/>
</dbReference>
<protein>
    <recommendedName>
        <fullName evidence="8 9">Triosephosphate isomerase</fullName>
        <shortName evidence="8">TIM</shortName>
        <shortName evidence="8">TPI</shortName>
        <ecNumber evidence="8 9">5.3.1.1</ecNumber>
    </recommendedName>
    <alternativeName>
        <fullName evidence="8">Triose-phosphate isomerase</fullName>
    </alternativeName>
</protein>
<comment type="similarity">
    <text evidence="3 8 9">Belongs to the triosephosphate isomerase family.</text>
</comment>
<dbReference type="NCBIfam" id="TIGR00419">
    <property type="entry name" value="tim"/>
    <property type="match status" value="1"/>
</dbReference>
<dbReference type="SUPFAM" id="SSF51351">
    <property type="entry name" value="Triosephosphate isomerase (TIM)"/>
    <property type="match status" value="1"/>
</dbReference>
<evidence type="ECO:0000256" key="4">
    <source>
        <dbReference type="ARBA" id="ARBA00022432"/>
    </source>
</evidence>
<comment type="caution">
    <text evidence="8">Lacks conserved residue(s) required for the propagation of feature annotation.</text>
</comment>
<feature type="binding site" evidence="8">
    <location>
        <position position="201"/>
    </location>
    <ligand>
        <name>substrate</name>
    </ligand>
</feature>
<dbReference type="Pfam" id="PF00121">
    <property type="entry name" value="TIM"/>
    <property type="match status" value="1"/>
</dbReference>
<dbReference type="GO" id="GO:0004807">
    <property type="term" value="F:triose-phosphate isomerase activity"/>
    <property type="evidence" value="ECO:0007669"/>
    <property type="project" value="UniProtKB-UniRule"/>
</dbReference>
<evidence type="ECO:0000256" key="3">
    <source>
        <dbReference type="ARBA" id="ARBA00007422"/>
    </source>
</evidence>
<dbReference type="InterPro" id="IPR000652">
    <property type="entry name" value="Triosephosphate_isomerase"/>
</dbReference>
<comment type="function">
    <text evidence="8">Involved in the gluconeogenesis. Catalyzes stereospecifically the conversion of dihydroxyacetone phosphate (DHAP) to D-glyceraldehyde-3-phosphate (G3P).</text>
</comment>
<evidence type="ECO:0000256" key="8">
    <source>
        <dbReference type="HAMAP-Rule" id="MF_00147"/>
    </source>
</evidence>
<feature type="binding site" evidence="8">
    <location>
        <position position="162"/>
    </location>
    <ligand>
        <name>substrate</name>
    </ligand>
</feature>
<feature type="active site" description="Electrophile" evidence="8">
    <location>
        <position position="84"/>
    </location>
</feature>
<sequence>MNGNLDSITTLVEGIKAGLGEVRTAEVAVCPPFVYIPQVVQMLSDSPVAVGSQDISDEESGAFTGEVAGPMLRDVGCSYAIVGHSERRSIYGESDEFTARKFAAARRFGLTPILCVGELLEEREAGTTEAVVGRQLDAVIELEGIAALGEAVIAYEPVWAIGTGKTASPEQAQEVHAFIRAKLAGLDAGVADKIRILYGGSVKAANAAELFAMADIDGGLIGGASLQAGEFLGICTAPDKI</sequence>
<dbReference type="EC" id="5.3.1.1" evidence="8 9"/>
<proteinExistence type="inferred from homology"/>
<evidence type="ECO:0000256" key="5">
    <source>
        <dbReference type="ARBA" id="ARBA00022490"/>
    </source>
</evidence>
<keyword evidence="7 8" id="KW-0413">Isomerase</keyword>
<keyword evidence="11" id="KW-1185">Reference proteome</keyword>
<dbReference type="Proteomes" id="UP000218765">
    <property type="component" value="Chromosome"/>
</dbReference>
<name>A0A1Z4VRI3_9GAMM</name>
<evidence type="ECO:0000256" key="7">
    <source>
        <dbReference type="ARBA" id="ARBA00023235"/>
    </source>
</evidence>
<feature type="active site" description="Proton acceptor" evidence="8">
    <location>
        <position position="156"/>
    </location>
</feature>
<gene>
    <name evidence="8" type="primary">tpiA</name>
    <name evidence="10" type="ORF">FOKN1_1705</name>
</gene>
<accession>A0A1Z4VRI3</accession>
<evidence type="ECO:0000313" key="10">
    <source>
        <dbReference type="EMBL" id="BAZ94093.1"/>
    </source>
</evidence>
<dbReference type="HAMAP" id="MF_00147_B">
    <property type="entry name" value="TIM_B"/>
    <property type="match status" value="1"/>
</dbReference>
<comment type="subunit">
    <text evidence="8 9">Homodimer.</text>
</comment>
<dbReference type="KEGG" id="ttc:FOKN1_1705"/>
<dbReference type="InterPro" id="IPR022896">
    <property type="entry name" value="TrioseP_Isoase_bac/euk"/>
</dbReference>
<dbReference type="UniPathway" id="UPA00109">
    <property type="reaction ID" value="UER00189"/>
</dbReference>
<keyword evidence="5 8" id="KW-0963">Cytoplasm</keyword>
<dbReference type="GO" id="GO:0019563">
    <property type="term" value="P:glycerol catabolic process"/>
    <property type="evidence" value="ECO:0007669"/>
    <property type="project" value="TreeGrafter"/>
</dbReference>
<evidence type="ECO:0000256" key="6">
    <source>
        <dbReference type="ARBA" id="ARBA00023152"/>
    </source>
</evidence>
<evidence type="ECO:0000256" key="9">
    <source>
        <dbReference type="RuleBase" id="RU363013"/>
    </source>
</evidence>
<feature type="binding site" evidence="8">
    <location>
        <begin position="222"/>
        <end position="223"/>
    </location>
    <ligand>
        <name>substrate</name>
    </ligand>
</feature>
<dbReference type="GO" id="GO:0006096">
    <property type="term" value="P:glycolytic process"/>
    <property type="evidence" value="ECO:0007669"/>
    <property type="project" value="UniProtKB-UniRule"/>
</dbReference>
<comment type="subcellular location">
    <subcellularLocation>
        <location evidence="8 9">Cytoplasm</location>
    </subcellularLocation>
</comment>
<comment type="pathway">
    <text evidence="1 8 9">Carbohydrate degradation; glycolysis; D-glyceraldehyde 3-phosphate from glycerone phosphate: step 1/1.</text>
</comment>
<dbReference type="GO" id="GO:0005829">
    <property type="term" value="C:cytosol"/>
    <property type="evidence" value="ECO:0007669"/>
    <property type="project" value="TreeGrafter"/>
</dbReference>
<reference evidence="10 11" key="1">
    <citation type="submission" date="2017-05" db="EMBL/GenBank/DDBJ databases">
        <title>Thiocyanate degradation by Thiohalobacter thiocyanaticus FOKN1.</title>
        <authorList>
            <person name="Oshiki M."/>
            <person name="Fukushima T."/>
            <person name="Kawano S."/>
            <person name="Nakagawa J."/>
        </authorList>
    </citation>
    <scope>NUCLEOTIDE SEQUENCE [LARGE SCALE GENOMIC DNA]</scope>
    <source>
        <strain evidence="10 11">FOKN1</strain>
    </source>
</reference>
<dbReference type="PANTHER" id="PTHR21139">
    <property type="entry name" value="TRIOSEPHOSPHATE ISOMERASE"/>
    <property type="match status" value="1"/>
</dbReference>
<keyword evidence="6 8" id="KW-0324">Glycolysis</keyword>
<evidence type="ECO:0000256" key="2">
    <source>
        <dbReference type="ARBA" id="ARBA00004939"/>
    </source>
</evidence>
<dbReference type="InterPro" id="IPR020861">
    <property type="entry name" value="Triosephosphate_isomerase_AS"/>
</dbReference>
<evidence type="ECO:0000313" key="11">
    <source>
        <dbReference type="Proteomes" id="UP000218765"/>
    </source>
</evidence>
<dbReference type="AlphaFoldDB" id="A0A1Z4VRI3"/>
<dbReference type="Gene3D" id="3.20.20.70">
    <property type="entry name" value="Aldolase class I"/>
    <property type="match status" value="1"/>
</dbReference>
<dbReference type="UniPathway" id="UPA00138"/>
<dbReference type="PROSITE" id="PS00171">
    <property type="entry name" value="TIM_1"/>
    <property type="match status" value="1"/>
</dbReference>
<dbReference type="InterPro" id="IPR013785">
    <property type="entry name" value="Aldolase_TIM"/>
</dbReference>
<dbReference type="PANTHER" id="PTHR21139:SF42">
    <property type="entry name" value="TRIOSEPHOSPHATE ISOMERASE"/>
    <property type="match status" value="1"/>
</dbReference>
<dbReference type="EMBL" id="AP018052">
    <property type="protein sequence ID" value="BAZ94093.1"/>
    <property type="molecule type" value="Genomic_DNA"/>
</dbReference>
<dbReference type="GO" id="GO:0046166">
    <property type="term" value="P:glyceraldehyde-3-phosphate biosynthetic process"/>
    <property type="evidence" value="ECO:0007669"/>
    <property type="project" value="TreeGrafter"/>
</dbReference>
<comment type="catalytic activity">
    <reaction evidence="8 9">
        <text>D-glyceraldehyde 3-phosphate = dihydroxyacetone phosphate</text>
        <dbReference type="Rhea" id="RHEA:18585"/>
        <dbReference type="ChEBI" id="CHEBI:57642"/>
        <dbReference type="ChEBI" id="CHEBI:59776"/>
        <dbReference type="EC" id="5.3.1.1"/>
    </reaction>
</comment>
<evidence type="ECO:0000256" key="1">
    <source>
        <dbReference type="ARBA" id="ARBA00004680"/>
    </source>
</evidence>
<organism evidence="10 11">
    <name type="scientific">Thiohalobacter thiocyanaticus</name>
    <dbReference type="NCBI Taxonomy" id="585455"/>
    <lineage>
        <taxon>Bacteria</taxon>
        <taxon>Pseudomonadati</taxon>
        <taxon>Pseudomonadota</taxon>
        <taxon>Gammaproteobacteria</taxon>
        <taxon>Thiohalobacterales</taxon>
        <taxon>Thiohalobacteraceae</taxon>
        <taxon>Thiohalobacter</taxon>
    </lineage>
</organism>
<dbReference type="PROSITE" id="PS51440">
    <property type="entry name" value="TIM_2"/>
    <property type="match status" value="1"/>
</dbReference>
<dbReference type="GO" id="GO:0006094">
    <property type="term" value="P:gluconeogenesis"/>
    <property type="evidence" value="ECO:0007669"/>
    <property type="project" value="UniProtKB-UniRule"/>
</dbReference>
<keyword evidence="4 8" id="KW-0312">Gluconeogenesis</keyword>
<dbReference type="InterPro" id="IPR035990">
    <property type="entry name" value="TIM_sf"/>
</dbReference>
<comment type="pathway">
    <text evidence="8 9">Carbohydrate biosynthesis; gluconeogenesis.</text>
</comment>
<dbReference type="CDD" id="cd00311">
    <property type="entry name" value="TIM"/>
    <property type="match status" value="1"/>
</dbReference>
<comment type="pathway">
    <text evidence="2">Carbohydrate metabolism; erythritol degradation.</text>
</comment>